<dbReference type="SMART" id="SM00202">
    <property type="entry name" value="SR"/>
    <property type="match status" value="1"/>
</dbReference>
<dbReference type="Proteomes" id="UP001230051">
    <property type="component" value="Unassembled WGS sequence"/>
</dbReference>
<evidence type="ECO:0000313" key="4">
    <source>
        <dbReference type="EMBL" id="KAK1173942.1"/>
    </source>
</evidence>
<dbReference type="Gene3D" id="3.10.250.10">
    <property type="entry name" value="SRCR-like domain"/>
    <property type="match status" value="1"/>
</dbReference>
<comment type="caution">
    <text evidence="4">The sequence shown here is derived from an EMBL/GenBank/DDBJ whole genome shotgun (WGS) entry which is preliminary data.</text>
</comment>
<proteinExistence type="predicted"/>
<dbReference type="GO" id="GO:0005615">
    <property type="term" value="C:extracellular space"/>
    <property type="evidence" value="ECO:0007669"/>
    <property type="project" value="TreeGrafter"/>
</dbReference>
<dbReference type="GO" id="GO:0016020">
    <property type="term" value="C:membrane"/>
    <property type="evidence" value="ECO:0007669"/>
    <property type="project" value="InterPro"/>
</dbReference>
<dbReference type="PANTHER" id="PTHR45817">
    <property type="entry name" value="LYSYL OXIDASE-LIKE-RELATED"/>
    <property type="match status" value="1"/>
</dbReference>
<reference evidence="4" key="1">
    <citation type="submission" date="2022-02" db="EMBL/GenBank/DDBJ databases">
        <title>Atlantic sturgeon de novo genome assembly.</title>
        <authorList>
            <person name="Stock M."/>
            <person name="Klopp C."/>
            <person name="Guiguen Y."/>
            <person name="Cabau C."/>
            <person name="Parinello H."/>
            <person name="Santidrian Yebra-Pimentel E."/>
            <person name="Kuhl H."/>
            <person name="Dirks R.P."/>
            <person name="Guessner J."/>
            <person name="Wuertz S."/>
            <person name="Du K."/>
            <person name="Schartl M."/>
        </authorList>
    </citation>
    <scope>NUCLEOTIDE SEQUENCE</scope>
    <source>
        <strain evidence="4">STURGEONOMICS-FGT-2020</strain>
        <tissue evidence="4">Whole blood</tissue>
    </source>
</reference>
<dbReference type="SUPFAM" id="SSF56487">
    <property type="entry name" value="SRCR-like"/>
    <property type="match status" value="1"/>
</dbReference>
<keyword evidence="1" id="KW-1015">Disulfide bond</keyword>
<dbReference type="EMBL" id="JAGXEW010000003">
    <property type="protein sequence ID" value="KAK1173942.1"/>
    <property type="molecule type" value="Genomic_DNA"/>
</dbReference>
<dbReference type="InterPro" id="IPR050912">
    <property type="entry name" value="LOX-like_protein"/>
</dbReference>
<feature type="domain" description="SRCR" evidence="3">
    <location>
        <begin position="14"/>
        <end position="80"/>
    </location>
</feature>
<protein>
    <submittedName>
        <fullName evidence="4">Versican core protein-like isoform X1</fullName>
    </submittedName>
</protein>
<name>A0AAD8GG74_ACIOX</name>
<dbReference type="PRINTS" id="PR00258">
    <property type="entry name" value="SPERACTRCPTR"/>
</dbReference>
<keyword evidence="5" id="KW-1185">Reference proteome</keyword>
<evidence type="ECO:0000313" key="5">
    <source>
        <dbReference type="Proteomes" id="UP001230051"/>
    </source>
</evidence>
<evidence type="ECO:0000256" key="1">
    <source>
        <dbReference type="ARBA" id="ARBA00023157"/>
    </source>
</evidence>
<dbReference type="InterPro" id="IPR001190">
    <property type="entry name" value="SRCR"/>
</dbReference>
<dbReference type="PROSITE" id="PS50287">
    <property type="entry name" value="SRCR_2"/>
    <property type="match status" value="1"/>
</dbReference>
<evidence type="ECO:0000259" key="3">
    <source>
        <dbReference type="PROSITE" id="PS50287"/>
    </source>
</evidence>
<sequence>MPSSDVQSVLTGQISLRGGRNRFEGLVEVEYRGHQGGICAKRWDNGSAAVVCRQLGFSGMAWATSSGVMLSLEECRCLGL</sequence>
<dbReference type="InterPro" id="IPR036772">
    <property type="entry name" value="SRCR-like_dom_sf"/>
</dbReference>
<dbReference type="AlphaFoldDB" id="A0AAD8GG74"/>
<dbReference type="Pfam" id="PF00530">
    <property type="entry name" value="SRCR"/>
    <property type="match status" value="1"/>
</dbReference>
<dbReference type="GO" id="GO:0004720">
    <property type="term" value="F:protein-lysine 6-oxidase activity"/>
    <property type="evidence" value="ECO:0007669"/>
    <property type="project" value="TreeGrafter"/>
</dbReference>
<comment type="caution">
    <text evidence="2">Lacks conserved residue(s) required for the propagation of feature annotation.</text>
</comment>
<gene>
    <name evidence="4" type="primary">Prss12</name>
    <name evidence="4" type="ORF">AOXY_G4187</name>
</gene>
<dbReference type="PANTHER" id="PTHR45817:SF4">
    <property type="entry name" value="LYSYL OXIDASE-LIKE-RELATED"/>
    <property type="match status" value="1"/>
</dbReference>
<organism evidence="4 5">
    <name type="scientific">Acipenser oxyrinchus oxyrinchus</name>
    <dbReference type="NCBI Taxonomy" id="40147"/>
    <lineage>
        <taxon>Eukaryota</taxon>
        <taxon>Metazoa</taxon>
        <taxon>Chordata</taxon>
        <taxon>Craniata</taxon>
        <taxon>Vertebrata</taxon>
        <taxon>Euteleostomi</taxon>
        <taxon>Actinopterygii</taxon>
        <taxon>Chondrostei</taxon>
        <taxon>Acipenseriformes</taxon>
        <taxon>Acipenseridae</taxon>
        <taxon>Acipenser</taxon>
    </lineage>
</organism>
<accession>A0AAD8GG74</accession>
<evidence type="ECO:0000256" key="2">
    <source>
        <dbReference type="PROSITE-ProRule" id="PRU00196"/>
    </source>
</evidence>